<dbReference type="Proteomes" id="UP000320042">
    <property type="component" value="Unassembled WGS sequence"/>
</dbReference>
<dbReference type="EMBL" id="VOEJ01000001">
    <property type="protein sequence ID" value="TWR31305.1"/>
    <property type="molecule type" value="Genomic_DNA"/>
</dbReference>
<dbReference type="OrthoDB" id="1445093at2"/>
<dbReference type="CDD" id="cd08892">
    <property type="entry name" value="SRPBCC_Aha1"/>
    <property type="match status" value="1"/>
</dbReference>
<dbReference type="AlphaFoldDB" id="A0A563UIX0"/>
<dbReference type="SUPFAM" id="SSF55961">
    <property type="entry name" value="Bet v1-like"/>
    <property type="match status" value="1"/>
</dbReference>
<evidence type="ECO:0000313" key="4">
    <source>
        <dbReference type="Proteomes" id="UP000320042"/>
    </source>
</evidence>
<dbReference type="RefSeq" id="WP_146380203.1">
    <property type="nucleotide sequence ID" value="NZ_VOEJ01000001.1"/>
</dbReference>
<dbReference type="InterPro" id="IPR013538">
    <property type="entry name" value="ASHA1/2-like_C"/>
</dbReference>
<dbReference type="Pfam" id="PF08327">
    <property type="entry name" value="AHSA1"/>
    <property type="match status" value="1"/>
</dbReference>
<evidence type="ECO:0000259" key="2">
    <source>
        <dbReference type="Pfam" id="PF08327"/>
    </source>
</evidence>
<organism evidence="3 4">
    <name type="scientific">Mucilaginibacter pallidiroseus</name>
    <dbReference type="NCBI Taxonomy" id="2599295"/>
    <lineage>
        <taxon>Bacteria</taxon>
        <taxon>Pseudomonadati</taxon>
        <taxon>Bacteroidota</taxon>
        <taxon>Sphingobacteriia</taxon>
        <taxon>Sphingobacteriales</taxon>
        <taxon>Sphingobacteriaceae</taxon>
        <taxon>Mucilaginibacter</taxon>
    </lineage>
</organism>
<comment type="similarity">
    <text evidence="1">Belongs to the AHA1 family.</text>
</comment>
<evidence type="ECO:0000313" key="3">
    <source>
        <dbReference type="EMBL" id="TWR31305.1"/>
    </source>
</evidence>
<sequence>MKDIKKYYQLPATPEEIYMALTNPVTIQLWTGEPAEMSTEPGSEFSMWEGSIVGKNIEFEQNKKIVQQWYFDGQDEPSIVTIKLHDDKKGTSIELRHTNIPDEAYQDISEGWNEAYFSSLEDFFADL</sequence>
<accession>A0A563UIX0</accession>
<comment type="caution">
    <text evidence="3">The sequence shown here is derived from an EMBL/GenBank/DDBJ whole genome shotgun (WGS) entry which is preliminary data.</text>
</comment>
<reference evidence="3 4" key="1">
    <citation type="submission" date="2019-07" db="EMBL/GenBank/DDBJ databases">
        <authorList>
            <person name="Kim J."/>
        </authorList>
    </citation>
    <scope>NUCLEOTIDE SEQUENCE [LARGE SCALE GENOMIC DNA]</scope>
    <source>
        <strain evidence="4">dk17</strain>
    </source>
</reference>
<feature type="domain" description="Activator of Hsp90 ATPase homologue 1/2-like C-terminal" evidence="2">
    <location>
        <begin position="12"/>
        <end position="124"/>
    </location>
</feature>
<name>A0A563UIX0_9SPHI</name>
<proteinExistence type="inferred from homology"/>
<gene>
    <name evidence="3" type="ORF">FPZ43_02175</name>
</gene>
<dbReference type="InterPro" id="IPR023393">
    <property type="entry name" value="START-like_dom_sf"/>
</dbReference>
<dbReference type="Gene3D" id="3.30.530.20">
    <property type="match status" value="1"/>
</dbReference>
<protein>
    <submittedName>
        <fullName evidence="3">ATPase</fullName>
    </submittedName>
</protein>
<evidence type="ECO:0000256" key="1">
    <source>
        <dbReference type="ARBA" id="ARBA00006817"/>
    </source>
</evidence>
<keyword evidence="4" id="KW-1185">Reference proteome</keyword>